<protein>
    <submittedName>
        <fullName evidence="2">Uncharacterized protein</fullName>
    </submittedName>
</protein>
<evidence type="ECO:0000256" key="1">
    <source>
        <dbReference type="SAM" id="MobiDB-lite"/>
    </source>
</evidence>
<evidence type="ECO:0000313" key="2">
    <source>
        <dbReference type="EMBL" id="EJK48430.1"/>
    </source>
</evidence>
<dbReference type="Proteomes" id="UP000266841">
    <property type="component" value="Unassembled WGS sequence"/>
</dbReference>
<gene>
    <name evidence="2" type="ORF">THAOC_32771</name>
</gene>
<feature type="compositionally biased region" description="Acidic residues" evidence="1">
    <location>
        <begin position="73"/>
        <end position="86"/>
    </location>
</feature>
<comment type="caution">
    <text evidence="2">The sequence shown here is derived from an EMBL/GenBank/DDBJ whole genome shotgun (WGS) entry which is preliminary data.</text>
</comment>
<proteinExistence type="predicted"/>
<dbReference type="EMBL" id="AGNL01045837">
    <property type="protein sequence ID" value="EJK48430.1"/>
    <property type="molecule type" value="Genomic_DNA"/>
</dbReference>
<feature type="region of interest" description="Disordered" evidence="1">
    <location>
        <begin position="1"/>
        <end position="86"/>
    </location>
</feature>
<name>K0R6F9_THAOC</name>
<reference evidence="2 3" key="1">
    <citation type="journal article" date="2012" name="Genome Biol.">
        <title>Genome and low-iron response of an oceanic diatom adapted to chronic iron limitation.</title>
        <authorList>
            <person name="Lommer M."/>
            <person name="Specht M."/>
            <person name="Roy A.S."/>
            <person name="Kraemer L."/>
            <person name="Andreson R."/>
            <person name="Gutowska M.A."/>
            <person name="Wolf J."/>
            <person name="Bergner S.V."/>
            <person name="Schilhabel M.B."/>
            <person name="Klostermeier U.C."/>
            <person name="Beiko R.G."/>
            <person name="Rosenstiel P."/>
            <person name="Hippler M."/>
            <person name="Laroche J."/>
        </authorList>
    </citation>
    <scope>NUCLEOTIDE SEQUENCE [LARGE SCALE GENOMIC DNA]</scope>
    <source>
        <strain evidence="2 3">CCMP1005</strain>
    </source>
</reference>
<sequence>MSDSAGPGPLGAVPVSEGSPTDSSAPSSPGDHDDDDDDEKMGSDGAVATPDGASDFGLTPPVSPSLLDQTSFPEEDDDADDITADK</sequence>
<accession>K0R6F9</accession>
<feature type="non-terminal residue" evidence="2">
    <location>
        <position position="86"/>
    </location>
</feature>
<dbReference type="AlphaFoldDB" id="K0R6F9"/>
<evidence type="ECO:0000313" key="3">
    <source>
        <dbReference type="Proteomes" id="UP000266841"/>
    </source>
</evidence>
<keyword evidence="3" id="KW-1185">Reference proteome</keyword>
<organism evidence="2 3">
    <name type="scientific">Thalassiosira oceanica</name>
    <name type="common">Marine diatom</name>
    <dbReference type="NCBI Taxonomy" id="159749"/>
    <lineage>
        <taxon>Eukaryota</taxon>
        <taxon>Sar</taxon>
        <taxon>Stramenopiles</taxon>
        <taxon>Ochrophyta</taxon>
        <taxon>Bacillariophyta</taxon>
        <taxon>Coscinodiscophyceae</taxon>
        <taxon>Thalassiosirophycidae</taxon>
        <taxon>Thalassiosirales</taxon>
        <taxon>Thalassiosiraceae</taxon>
        <taxon>Thalassiosira</taxon>
    </lineage>
</organism>